<feature type="region of interest" description="Disordered" evidence="1">
    <location>
        <begin position="200"/>
        <end position="276"/>
    </location>
</feature>
<reference evidence="2 3" key="1">
    <citation type="submission" date="2019-10" db="EMBL/GenBank/DDBJ databases">
        <authorList>
            <person name="Palmer J.M."/>
        </authorList>
    </citation>
    <scope>NUCLEOTIDE SEQUENCE [LARGE SCALE GENOMIC DNA]</scope>
    <source>
        <strain evidence="2 3">TWF718</strain>
    </source>
</reference>
<accession>A0AAN8RHA1</accession>
<sequence length="557" mass="63045">MAPPPPPLLPTFSGSSMPPPPVPDNSLDIQSLLFALSELGKSPQRDKKEPDFEEWVPQEILTALSYISHLMSTGGRGLTTSTAVTAYTWNDRIKLFYSGVRPFYKDEKEYIRLMVEVVKKIAAGEFGRRKNYNTRDGIKEMGVFQDMMILVVNGCRRRIVDYMGRLAAEKWADGVDVSDGVGVGWDEVVEYSMGKAREKGKGVDRRGVGGHEGGKREGSAGFTSEKEIDGRSVKRRRTMAKEEYDTNEGGSSSGGNAAVDQTATSDVPPEVSAEEEEKLMPGIKQGIISFLVALRSTIGNFRQITSATMVKYIRIAEMIYRKREALKPVIKFTERQFLLVKFLAMYALAVEIVIKKAYHPRFRRVLSRIEVIEVLAEIPKPFKLELTKQTNLLQILKTVERRHFSHPLLINPQTLRYALPKIFSFGVTHTYDPLVKSIHPEVTILNFIYNNFNPPFIVYGAATSCCWACEMYANIVHDAMIRREDFEFCAEKVYKQSSFGTKPENSWDVPMFGRKDEQLRGMAMEEIEGAVLKVVTYVRDRWSLVADITLYDYEVDG</sequence>
<evidence type="ECO:0000313" key="2">
    <source>
        <dbReference type="EMBL" id="KAK6342535.1"/>
    </source>
</evidence>
<comment type="caution">
    <text evidence="2">The sequence shown here is derived from an EMBL/GenBank/DDBJ whole genome shotgun (WGS) entry which is preliminary data.</text>
</comment>
<protein>
    <submittedName>
        <fullName evidence="2">Uncharacterized protein</fullName>
    </submittedName>
</protein>
<dbReference type="Proteomes" id="UP001313282">
    <property type="component" value="Unassembled WGS sequence"/>
</dbReference>
<evidence type="ECO:0000256" key="1">
    <source>
        <dbReference type="SAM" id="MobiDB-lite"/>
    </source>
</evidence>
<name>A0AAN8RHA1_9PEZI</name>
<organism evidence="2 3">
    <name type="scientific">Orbilia javanica</name>
    <dbReference type="NCBI Taxonomy" id="47235"/>
    <lineage>
        <taxon>Eukaryota</taxon>
        <taxon>Fungi</taxon>
        <taxon>Dikarya</taxon>
        <taxon>Ascomycota</taxon>
        <taxon>Pezizomycotina</taxon>
        <taxon>Orbiliomycetes</taxon>
        <taxon>Orbiliales</taxon>
        <taxon>Orbiliaceae</taxon>
        <taxon>Orbilia</taxon>
    </lineage>
</organism>
<dbReference type="AlphaFoldDB" id="A0AAN8RHA1"/>
<keyword evidence="3" id="KW-1185">Reference proteome</keyword>
<feature type="compositionally biased region" description="Basic and acidic residues" evidence="1">
    <location>
        <begin position="200"/>
        <end position="232"/>
    </location>
</feature>
<proteinExistence type="predicted"/>
<evidence type="ECO:0000313" key="3">
    <source>
        <dbReference type="Proteomes" id="UP001313282"/>
    </source>
</evidence>
<gene>
    <name evidence="2" type="ORF">TWF718_007939</name>
</gene>
<dbReference type="EMBL" id="JAVHNR010000005">
    <property type="protein sequence ID" value="KAK6342535.1"/>
    <property type="molecule type" value="Genomic_DNA"/>
</dbReference>
<feature type="region of interest" description="Disordered" evidence="1">
    <location>
        <begin position="1"/>
        <end position="24"/>
    </location>
</feature>